<dbReference type="CDD" id="cd01130">
    <property type="entry name" value="VirB11-like_ATPase"/>
    <property type="match status" value="1"/>
</dbReference>
<organism evidence="3 4">
    <name type="scientific">Leucobacter soli</name>
    <dbReference type="NCBI Taxonomy" id="2812850"/>
    <lineage>
        <taxon>Bacteria</taxon>
        <taxon>Bacillati</taxon>
        <taxon>Actinomycetota</taxon>
        <taxon>Actinomycetes</taxon>
        <taxon>Micrococcales</taxon>
        <taxon>Microbacteriaceae</taxon>
        <taxon>Leucobacter</taxon>
    </lineage>
</organism>
<evidence type="ECO:0000313" key="4">
    <source>
        <dbReference type="Proteomes" id="UP000693892"/>
    </source>
</evidence>
<dbReference type="RefSeq" id="WP_218116016.1">
    <property type="nucleotide sequence ID" value="NZ_CAJVAP010000027.1"/>
</dbReference>
<proteinExistence type="inferred from homology"/>
<evidence type="ECO:0000259" key="2">
    <source>
        <dbReference type="Pfam" id="PF00437"/>
    </source>
</evidence>
<dbReference type="PANTHER" id="PTHR30486:SF6">
    <property type="entry name" value="TYPE IV PILUS RETRACTATION ATPASE PILT"/>
    <property type="match status" value="1"/>
</dbReference>
<keyword evidence="4" id="KW-1185">Reference proteome</keyword>
<name>A0A916NIK1_9MICO</name>
<dbReference type="AlphaFoldDB" id="A0A916NIK1"/>
<dbReference type="Proteomes" id="UP000693892">
    <property type="component" value="Unassembled WGS sequence"/>
</dbReference>
<reference evidence="3" key="1">
    <citation type="submission" date="2021-06" db="EMBL/GenBank/DDBJ databases">
        <authorList>
            <person name="Criscuolo A."/>
        </authorList>
    </citation>
    <scope>NUCLEOTIDE SEQUENCE</scope>
    <source>
        <strain evidence="3">CIP111803</strain>
    </source>
</reference>
<dbReference type="PANTHER" id="PTHR30486">
    <property type="entry name" value="TWITCHING MOTILITY PROTEIN PILT"/>
    <property type="match status" value="1"/>
</dbReference>
<gene>
    <name evidence="3" type="ORF">LEUCIP111803_02081</name>
</gene>
<dbReference type="InterPro" id="IPR001482">
    <property type="entry name" value="T2SS/T4SS_dom"/>
</dbReference>
<feature type="domain" description="Bacterial type II secretion system protein E" evidence="2">
    <location>
        <begin position="106"/>
        <end position="300"/>
    </location>
</feature>
<dbReference type="InterPro" id="IPR050921">
    <property type="entry name" value="T4SS_GSP_E_ATPase"/>
</dbReference>
<dbReference type="Pfam" id="PF00437">
    <property type="entry name" value="T2SSE"/>
    <property type="match status" value="1"/>
</dbReference>
<evidence type="ECO:0000313" key="3">
    <source>
        <dbReference type="EMBL" id="CAG7617267.1"/>
    </source>
</evidence>
<comment type="caution">
    <text evidence="3">The sequence shown here is derived from an EMBL/GenBank/DDBJ whole genome shotgun (WGS) entry which is preliminary data.</text>
</comment>
<evidence type="ECO:0000256" key="1">
    <source>
        <dbReference type="ARBA" id="ARBA00006611"/>
    </source>
</evidence>
<protein>
    <submittedName>
        <fullName evidence="3">Conjugal transfer protein</fullName>
    </submittedName>
</protein>
<dbReference type="GO" id="GO:0016887">
    <property type="term" value="F:ATP hydrolysis activity"/>
    <property type="evidence" value="ECO:0007669"/>
    <property type="project" value="InterPro"/>
</dbReference>
<sequence>MTRASPPLRSAALGYEAARAFGGLLPLIDDPELRDLMIQVTRGVGRLWLDRGESLTRVEGWAASPEAVRRFAIALLAAGGRHLDELHPCADVHLGEGIRAHAVLPPVAVDGAAVSIRLPRMAALDFGRLVADGLCDPTTADVLRSAVAARQNLLVTGGTATGKTTLLAALLDLVPAGERIVTIEDLAELRLAHPHRVALESRQANIEGAGEISLERLLREALRMRPDRLVLGECRGAELVTMLAALNTGHDGGAATLHASRLSGVPARLEALGALAGLGPEALAKQAVSAIHLVVHLERTADRSRRVSGLGRLRLTGGVLAIEPIPIGSAASLGRRAAIAGRTLRGSTGTTR</sequence>
<accession>A0A916NIK1</accession>
<dbReference type="EMBL" id="CAJVAP010000027">
    <property type="protein sequence ID" value="CAG7617267.1"/>
    <property type="molecule type" value="Genomic_DNA"/>
</dbReference>
<comment type="similarity">
    <text evidence="1">Belongs to the GSP E family.</text>
</comment>